<keyword evidence="4" id="KW-1185">Reference proteome</keyword>
<accession>A0A917E6W3</accession>
<feature type="region of interest" description="Disordered" evidence="1">
    <location>
        <begin position="1"/>
        <end position="54"/>
    </location>
</feature>
<sequence>MMTESSQYDDAMYDDGDDAGTVSPRIGQSAGYGSPGNRPDASSSGKRPGASSFRRQGIAGVAQSKLLDLAESGKLALVESIDGLAAMSREMAEKVESRGNGLFGGYAWQAANLVGELQDTLRDKPVDELLDDGRDLIRRQPAVAVGIAMVAGFLAARLVKSAEL</sequence>
<evidence type="ECO:0000313" key="3">
    <source>
        <dbReference type="EMBL" id="GGE06502.1"/>
    </source>
</evidence>
<comment type="caution">
    <text evidence="3">The sequence shown here is derived from an EMBL/GenBank/DDBJ whole genome shotgun (WGS) entry which is preliminary data.</text>
</comment>
<reference evidence="3" key="2">
    <citation type="submission" date="2020-09" db="EMBL/GenBank/DDBJ databases">
        <authorList>
            <person name="Sun Q."/>
            <person name="Zhou Y."/>
        </authorList>
    </citation>
    <scope>NUCLEOTIDE SEQUENCE</scope>
    <source>
        <strain evidence="3">CGMCC 1.15519</strain>
    </source>
</reference>
<organism evidence="3 4">
    <name type="scientific">Sandarakinorhabdus glacialis</name>
    <dbReference type="NCBI Taxonomy" id="1614636"/>
    <lineage>
        <taxon>Bacteria</taxon>
        <taxon>Pseudomonadati</taxon>
        <taxon>Pseudomonadota</taxon>
        <taxon>Alphaproteobacteria</taxon>
        <taxon>Sphingomonadales</taxon>
        <taxon>Sphingosinicellaceae</taxon>
        <taxon>Sandarakinorhabdus</taxon>
    </lineage>
</organism>
<proteinExistence type="predicted"/>
<keyword evidence="2" id="KW-0472">Membrane</keyword>
<dbReference type="EMBL" id="BMJM01000003">
    <property type="protein sequence ID" value="GGE06502.1"/>
    <property type="molecule type" value="Genomic_DNA"/>
</dbReference>
<evidence type="ECO:0000313" key="4">
    <source>
        <dbReference type="Proteomes" id="UP000635071"/>
    </source>
</evidence>
<name>A0A917E6W3_9SPHN</name>
<evidence type="ECO:0000256" key="2">
    <source>
        <dbReference type="SAM" id="Phobius"/>
    </source>
</evidence>
<reference evidence="3" key="1">
    <citation type="journal article" date="2014" name="Int. J. Syst. Evol. Microbiol.">
        <title>Complete genome sequence of Corynebacterium casei LMG S-19264T (=DSM 44701T), isolated from a smear-ripened cheese.</title>
        <authorList>
            <consortium name="US DOE Joint Genome Institute (JGI-PGF)"/>
            <person name="Walter F."/>
            <person name="Albersmeier A."/>
            <person name="Kalinowski J."/>
            <person name="Ruckert C."/>
        </authorList>
    </citation>
    <scope>NUCLEOTIDE SEQUENCE</scope>
    <source>
        <strain evidence="3">CGMCC 1.15519</strain>
    </source>
</reference>
<keyword evidence="2" id="KW-1133">Transmembrane helix</keyword>
<feature type="transmembrane region" description="Helical" evidence="2">
    <location>
        <begin position="142"/>
        <end position="159"/>
    </location>
</feature>
<evidence type="ECO:0008006" key="5">
    <source>
        <dbReference type="Google" id="ProtNLM"/>
    </source>
</evidence>
<dbReference type="Proteomes" id="UP000635071">
    <property type="component" value="Unassembled WGS sequence"/>
</dbReference>
<dbReference type="RefSeq" id="WP_188761939.1">
    <property type="nucleotide sequence ID" value="NZ_BMJM01000003.1"/>
</dbReference>
<evidence type="ECO:0000256" key="1">
    <source>
        <dbReference type="SAM" id="MobiDB-lite"/>
    </source>
</evidence>
<protein>
    <recommendedName>
        <fullName evidence="5">DUF883 family protein</fullName>
    </recommendedName>
</protein>
<keyword evidence="2" id="KW-0812">Transmembrane</keyword>
<dbReference type="AlphaFoldDB" id="A0A917E6W3"/>
<gene>
    <name evidence="3" type="ORF">GCM10011529_11110</name>
</gene>